<gene>
    <name evidence="3" type="ORF">BU23DRAFT_626174</name>
</gene>
<dbReference type="Pfam" id="PF11807">
    <property type="entry name" value="UstYa"/>
    <property type="match status" value="1"/>
</dbReference>
<keyword evidence="2" id="KW-0472">Membrane</keyword>
<comment type="similarity">
    <text evidence="1">Belongs to the ustYa family.</text>
</comment>
<dbReference type="AlphaFoldDB" id="A0A6A5VU34"/>
<dbReference type="OrthoDB" id="3687641at2759"/>
<evidence type="ECO:0000313" key="4">
    <source>
        <dbReference type="Proteomes" id="UP000800036"/>
    </source>
</evidence>
<dbReference type="Proteomes" id="UP000800036">
    <property type="component" value="Unassembled WGS sequence"/>
</dbReference>
<accession>A0A6A5VU34</accession>
<sequence length="170" mass="19670">MSVTEWIKTFRTAATSQTAYSKVHDDDSSKSTETLLTSRRLQSPPRSHYILTAGNIFLFLISLALFTFSFTRSVTDSQCVNQLFTWCKPSIFPRSPRPTDAMPAPAFEAIEYHEEVYTGAFRQTTEYRGTPTLEIDERWLKLWDYREFDVPEEKWGLMNRTGDSTITRTS</sequence>
<dbReference type="InterPro" id="IPR021765">
    <property type="entry name" value="UstYa-like"/>
</dbReference>
<organism evidence="3 4">
    <name type="scientific">Bimuria novae-zelandiae CBS 107.79</name>
    <dbReference type="NCBI Taxonomy" id="1447943"/>
    <lineage>
        <taxon>Eukaryota</taxon>
        <taxon>Fungi</taxon>
        <taxon>Dikarya</taxon>
        <taxon>Ascomycota</taxon>
        <taxon>Pezizomycotina</taxon>
        <taxon>Dothideomycetes</taxon>
        <taxon>Pleosporomycetidae</taxon>
        <taxon>Pleosporales</taxon>
        <taxon>Massarineae</taxon>
        <taxon>Didymosphaeriaceae</taxon>
        <taxon>Bimuria</taxon>
    </lineage>
</organism>
<keyword evidence="4" id="KW-1185">Reference proteome</keyword>
<name>A0A6A5VU34_9PLEO</name>
<feature type="transmembrane region" description="Helical" evidence="2">
    <location>
        <begin position="49"/>
        <end position="70"/>
    </location>
</feature>
<evidence type="ECO:0000313" key="3">
    <source>
        <dbReference type="EMBL" id="KAF1976757.1"/>
    </source>
</evidence>
<reference evidence="3" key="1">
    <citation type="journal article" date="2020" name="Stud. Mycol.">
        <title>101 Dothideomycetes genomes: a test case for predicting lifestyles and emergence of pathogens.</title>
        <authorList>
            <person name="Haridas S."/>
            <person name="Albert R."/>
            <person name="Binder M."/>
            <person name="Bloem J."/>
            <person name="Labutti K."/>
            <person name="Salamov A."/>
            <person name="Andreopoulos B."/>
            <person name="Baker S."/>
            <person name="Barry K."/>
            <person name="Bills G."/>
            <person name="Bluhm B."/>
            <person name="Cannon C."/>
            <person name="Castanera R."/>
            <person name="Culley D."/>
            <person name="Daum C."/>
            <person name="Ezra D."/>
            <person name="Gonzalez J."/>
            <person name="Henrissat B."/>
            <person name="Kuo A."/>
            <person name="Liang C."/>
            <person name="Lipzen A."/>
            <person name="Lutzoni F."/>
            <person name="Magnuson J."/>
            <person name="Mondo S."/>
            <person name="Nolan M."/>
            <person name="Ohm R."/>
            <person name="Pangilinan J."/>
            <person name="Park H.-J."/>
            <person name="Ramirez L."/>
            <person name="Alfaro M."/>
            <person name="Sun H."/>
            <person name="Tritt A."/>
            <person name="Yoshinaga Y."/>
            <person name="Zwiers L.-H."/>
            <person name="Turgeon B."/>
            <person name="Goodwin S."/>
            <person name="Spatafora J."/>
            <person name="Crous P."/>
            <person name="Grigoriev I."/>
        </authorList>
    </citation>
    <scope>NUCLEOTIDE SEQUENCE</scope>
    <source>
        <strain evidence="3">CBS 107.79</strain>
    </source>
</reference>
<dbReference type="EMBL" id="ML976665">
    <property type="protein sequence ID" value="KAF1976757.1"/>
    <property type="molecule type" value="Genomic_DNA"/>
</dbReference>
<dbReference type="GO" id="GO:0043386">
    <property type="term" value="P:mycotoxin biosynthetic process"/>
    <property type="evidence" value="ECO:0007669"/>
    <property type="project" value="InterPro"/>
</dbReference>
<proteinExistence type="inferred from homology"/>
<keyword evidence="2" id="KW-1133">Transmembrane helix</keyword>
<keyword evidence="2" id="KW-0812">Transmembrane</keyword>
<evidence type="ECO:0000256" key="2">
    <source>
        <dbReference type="SAM" id="Phobius"/>
    </source>
</evidence>
<protein>
    <submittedName>
        <fullName evidence="3">Uncharacterized protein</fullName>
    </submittedName>
</protein>
<evidence type="ECO:0000256" key="1">
    <source>
        <dbReference type="ARBA" id="ARBA00035112"/>
    </source>
</evidence>